<dbReference type="GO" id="GO:0000502">
    <property type="term" value="C:proteasome complex"/>
    <property type="evidence" value="ECO:0007669"/>
    <property type="project" value="UniProtKB-KW"/>
</dbReference>
<gene>
    <name evidence="1" type="ORF">NPRO_00670</name>
</gene>
<dbReference type="EMBL" id="AP021858">
    <property type="protein sequence ID" value="BBO22472.1"/>
    <property type="molecule type" value="Genomic_DNA"/>
</dbReference>
<name>A0A809RS01_9BACT</name>
<reference evidence="1" key="1">
    <citation type="journal article" name="DNA Res.">
        <title>The physiological potential of anammox bacteria as revealed by their core genome structure.</title>
        <authorList>
            <person name="Okubo T."/>
            <person name="Toyoda A."/>
            <person name="Fukuhara K."/>
            <person name="Uchiyama I."/>
            <person name="Harigaya Y."/>
            <person name="Kuroiwa M."/>
            <person name="Suzuki T."/>
            <person name="Murakami Y."/>
            <person name="Suwa Y."/>
            <person name="Takami H."/>
        </authorList>
    </citation>
    <scope>NUCLEOTIDE SEQUENCE</scope>
    <source>
        <strain evidence="1">317325-2</strain>
    </source>
</reference>
<accession>A0A809RS01</accession>
<dbReference type="Proteomes" id="UP000662873">
    <property type="component" value="Chromosome"/>
</dbReference>
<sequence>MFTPYQWQEAMSNRAEYVESRLTLGAPVVAASFEPGIVMLTYRRQARKLFELYDRLAFGGVGQQSDIESIRLAALDFAHREGFARSENDVTLHRVIHAISAPMKAAFADFSSPPVIAMALFAELGNTMEEDKYGIVEYDGDFVTTGHCACATPHRGEKEGVAAKLHAIKPKGLDIDKAVETLKEIWVSSFQVFEKSDGDKEAPLRLEAAILERDFRKEARFRVLDVEP</sequence>
<dbReference type="InterPro" id="IPR029055">
    <property type="entry name" value="Ntn_hydrolases_N"/>
</dbReference>
<dbReference type="Gene3D" id="3.60.20.10">
    <property type="entry name" value="Glutamine Phosphoribosylpyrophosphate, subunit 1, domain 1"/>
    <property type="match status" value="1"/>
</dbReference>
<evidence type="ECO:0000313" key="2">
    <source>
        <dbReference type="Proteomes" id="UP000662873"/>
    </source>
</evidence>
<evidence type="ECO:0000313" key="1">
    <source>
        <dbReference type="EMBL" id="BBO22472.1"/>
    </source>
</evidence>
<organism evidence="1 2">
    <name type="scientific">Candidatus Nitrosymbiomonas proteolyticus</name>
    <dbReference type="NCBI Taxonomy" id="2608984"/>
    <lineage>
        <taxon>Bacteria</taxon>
        <taxon>Bacillati</taxon>
        <taxon>Armatimonadota</taxon>
        <taxon>Armatimonadota incertae sedis</taxon>
        <taxon>Candidatus Nitrosymbiomonas</taxon>
    </lineage>
</organism>
<dbReference type="AlphaFoldDB" id="A0A809RS01"/>
<dbReference type="KEGG" id="npy:NPRO_00670"/>
<protein>
    <submittedName>
        <fullName evidence="1">20S proteasome, alpha and beta subunit</fullName>
    </submittedName>
</protein>
<dbReference type="SUPFAM" id="SSF56235">
    <property type="entry name" value="N-terminal nucleophile aminohydrolases (Ntn hydrolases)"/>
    <property type="match status" value="1"/>
</dbReference>
<keyword evidence="1" id="KW-0647">Proteasome</keyword>
<proteinExistence type="predicted"/>